<feature type="chain" id="PRO_5016998039" evidence="7">
    <location>
        <begin position="21"/>
        <end position="305"/>
    </location>
</feature>
<dbReference type="SUPFAM" id="SSF53807">
    <property type="entry name" value="Helical backbone' metal receptor"/>
    <property type="match status" value="1"/>
</dbReference>
<dbReference type="Proteomes" id="UP000254808">
    <property type="component" value="Chromosome"/>
</dbReference>
<keyword evidence="4" id="KW-0479">Metal-binding</keyword>
<evidence type="ECO:0000313" key="8">
    <source>
        <dbReference type="EMBL" id="AXJ00210.1"/>
    </source>
</evidence>
<dbReference type="Pfam" id="PF01297">
    <property type="entry name" value="ZnuA"/>
    <property type="match status" value="1"/>
</dbReference>
<keyword evidence="3 6" id="KW-0813">Transport</keyword>
<reference evidence="8 9" key="1">
    <citation type="submission" date="2018-03" db="EMBL/GenBank/DDBJ databases">
        <title>Phenotypic and genomic properties of Cyclonatronum proteinivorum gen. nov., sp. nov., a haloalkaliphilic bacteroidete from soda lakes possessing Na+-translocating rhodopsin.</title>
        <authorList>
            <person name="Toshchakov S.V."/>
            <person name="Korzhenkov A."/>
            <person name="Samarov N.I."/>
            <person name="Kublanov I.V."/>
            <person name="Muntyan M.S."/>
            <person name="Sorokin D.Y."/>
        </authorList>
    </citation>
    <scope>NUCLEOTIDE SEQUENCE [LARGE SCALE GENOMIC DNA]</scope>
    <source>
        <strain evidence="8 9">Omega</strain>
    </source>
</reference>
<evidence type="ECO:0000256" key="1">
    <source>
        <dbReference type="ARBA" id="ARBA00004196"/>
    </source>
</evidence>
<proteinExistence type="inferred from homology"/>
<comment type="similarity">
    <text evidence="2 6">Belongs to the bacterial solute-binding protein 9 family.</text>
</comment>
<evidence type="ECO:0000256" key="2">
    <source>
        <dbReference type="ARBA" id="ARBA00011028"/>
    </source>
</evidence>
<dbReference type="PRINTS" id="PR00690">
    <property type="entry name" value="ADHESNFAMILY"/>
</dbReference>
<dbReference type="PROSITE" id="PS51257">
    <property type="entry name" value="PROKAR_LIPOPROTEIN"/>
    <property type="match status" value="1"/>
</dbReference>
<keyword evidence="9" id="KW-1185">Reference proteome</keyword>
<gene>
    <name evidence="8" type="ORF">CYPRO_0933</name>
</gene>
<dbReference type="KEGG" id="cprv:CYPRO_0933"/>
<dbReference type="EMBL" id="CP027806">
    <property type="protein sequence ID" value="AXJ00210.1"/>
    <property type="molecule type" value="Genomic_DNA"/>
</dbReference>
<protein>
    <submittedName>
        <fullName evidence="8">Manganese/zinc/iron transport system substrate-binding protein</fullName>
    </submittedName>
</protein>
<accession>A0A345UIA8</accession>
<evidence type="ECO:0000256" key="3">
    <source>
        <dbReference type="ARBA" id="ARBA00022448"/>
    </source>
</evidence>
<dbReference type="InterPro" id="IPR006128">
    <property type="entry name" value="Lipoprotein_PsaA-like"/>
</dbReference>
<dbReference type="InterPro" id="IPR006127">
    <property type="entry name" value="ZnuA-like"/>
</dbReference>
<name>A0A345UIA8_9BACT</name>
<dbReference type="OrthoDB" id="9793396at2"/>
<dbReference type="Gene3D" id="3.40.50.1980">
    <property type="entry name" value="Nitrogenase molybdenum iron protein domain"/>
    <property type="match status" value="2"/>
</dbReference>
<dbReference type="InterPro" id="IPR006129">
    <property type="entry name" value="AdhesinB"/>
</dbReference>
<dbReference type="RefSeq" id="WP_114983499.1">
    <property type="nucleotide sequence ID" value="NZ_CP027806.1"/>
</dbReference>
<organism evidence="8 9">
    <name type="scientific">Cyclonatronum proteinivorum</name>
    <dbReference type="NCBI Taxonomy" id="1457365"/>
    <lineage>
        <taxon>Bacteria</taxon>
        <taxon>Pseudomonadati</taxon>
        <taxon>Balneolota</taxon>
        <taxon>Balneolia</taxon>
        <taxon>Balneolales</taxon>
        <taxon>Cyclonatronaceae</taxon>
        <taxon>Cyclonatronum</taxon>
    </lineage>
</organism>
<evidence type="ECO:0000256" key="7">
    <source>
        <dbReference type="SAM" id="SignalP"/>
    </source>
</evidence>
<dbReference type="GO" id="GO:0030313">
    <property type="term" value="C:cell envelope"/>
    <property type="evidence" value="ECO:0007669"/>
    <property type="project" value="UniProtKB-SubCell"/>
</dbReference>
<evidence type="ECO:0000256" key="6">
    <source>
        <dbReference type="RuleBase" id="RU003512"/>
    </source>
</evidence>
<evidence type="ECO:0000256" key="4">
    <source>
        <dbReference type="ARBA" id="ARBA00022723"/>
    </source>
</evidence>
<dbReference type="GO" id="GO:0007155">
    <property type="term" value="P:cell adhesion"/>
    <property type="evidence" value="ECO:0007669"/>
    <property type="project" value="InterPro"/>
</dbReference>
<dbReference type="PANTHER" id="PTHR42953">
    <property type="entry name" value="HIGH-AFFINITY ZINC UPTAKE SYSTEM PROTEIN ZNUA-RELATED"/>
    <property type="match status" value="1"/>
</dbReference>
<dbReference type="PANTHER" id="PTHR42953:SF1">
    <property type="entry name" value="METAL-BINDING PROTEIN HI_0362-RELATED"/>
    <property type="match status" value="1"/>
</dbReference>
<comment type="subcellular location">
    <subcellularLocation>
        <location evidence="1">Cell envelope</location>
    </subcellularLocation>
</comment>
<sequence length="305" mass="33655">MNSKLLILILIVSLSSALLSCSSDESSGDERPFVVTTTMMLEDTVQQIAGDFVRIEGLMGPGVDPHLYRATPADVRRLERADLIIYNGLFLEARLSEVLARMPERSFAAAQQLDRVRLIEATDFGGTFDPHVWFDVSIWAEVVRLTADRLITLIPEASEEIQANADAYIQELTALHEWVKAEIASIPENRRVLITAHDAFGYFGRAYNIEVRGIQGLSTQSEAGLQDISRMVRFIMDNEIPAIFLESSIAPRSVQSLMNGVRERGGTVSLGGELFSDAMGARNTPEGTYVGMVQHNVNIITGALR</sequence>
<dbReference type="GO" id="GO:0046872">
    <property type="term" value="F:metal ion binding"/>
    <property type="evidence" value="ECO:0007669"/>
    <property type="project" value="UniProtKB-KW"/>
</dbReference>
<keyword evidence="5 7" id="KW-0732">Signal</keyword>
<dbReference type="AlphaFoldDB" id="A0A345UIA8"/>
<dbReference type="GO" id="GO:0030001">
    <property type="term" value="P:metal ion transport"/>
    <property type="evidence" value="ECO:0007669"/>
    <property type="project" value="InterPro"/>
</dbReference>
<feature type="signal peptide" evidence="7">
    <location>
        <begin position="1"/>
        <end position="20"/>
    </location>
</feature>
<dbReference type="PRINTS" id="PR00691">
    <property type="entry name" value="ADHESINB"/>
</dbReference>
<dbReference type="InterPro" id="IPR050492">
    <property type="entry name" value="Bact_metal-bind_prot9"/>
</dbReference>
<evidence type="ECO:0000256" key="5">
    <source>
        <dbReference type="ARBA" id="ARBA00022729"/>
    </source>
</evidence>
<evidence type="ECO:0000313" key="9">
    <source>
        <dbReference type="Proteomes" id="UP000254808"/>
    </source>
</evidence>